<reference evidence="1 2" key="1">
    <citation type="submission" date="2015-07" db="EMBL/GenBank/DDBJ databases">
        <title>Whole genome sequence of Thermanaerothrix daxensis DSM 23592.</title>
        <authorList>
            <person name="Hemp J."/>
            <person name="Ward L.M."/>
            <person name="Pace L.A."/>
            <person name="Fischer W.W."/>
        </authorList>
    </citation>
    <scope>NUCLEOTIDE SEQUENCE [LARGE SCALE GENOMIC DNA]</scope>
    <source>
        <strain evidence="1 2">GNS-1</strain>
    </source>
</reference>
<proteinExistence type="predicted"/>
<dbReference type="AlphaFoldDB" id="A0A0P6XG56"/>
<evidence type="ECO:0008006" key="3">
    <source>
        <dbReference type="Google" id="ProtNLM"/>
    </source>
</evidence>
<dbReference type="EMBL" id="LGKO01000005">
    <property type="protein sequence ID" value="KPL82281.1"/>
    <property type="molecule type" value="Genomic_DNA"/>
</dbReference>
<name>A0A0P6XG56_9CHLR</name>
<sequence length="77" mass="9238">MLLLSNSLIVLQLYMACGVDDELYDMSIRFRDLANEHGIDLTYEEGPGAHTWEFWNEYFPRALEWLDRNFIQEKRTH</sequence>
<dbReference type="OrthoDB" id="9803578at2"/>
<comment type="caution">
    <text evidence="1">The sequence shown here is derived from an EMBL/GenBank/DDBJ whole genome shotgun (WGS) entry which is preliminary data.</text>
</comment>
<dbReference type="RefSeq" id="WP_054521738.1">
    <property type="nucleotide sequence ID" value="NZ_LGKO01000005.1"/>
</dbReference>
<accession>A0A0P6XG56</accession>
<dbReference type="STRING" id="869279.SE15_08725"/>
<gene>
    <name evidence="1" type="ORF">SE15_08725</name>
</gene>
<protein>
    <recommendedName>
        <fullName evidence="3">Esterase</fullName>
    </recommendedName>
</protein>
<organism evidence="1 2">
    <name type="scientific">Thermanaerothrix daxensis</name>
    <dbReference type="NCBI Taxonomy" id="869279"/>
    <lineage>
        <taxon>Bacteria</taxon>
        <taxon>Bacillati</taxon>
        <taxon>Chloroflexota</taxon>
        <taxon>Anaerolineae</taxon>
        <taxon>Anaerolineales</taxon>
        <taxon>Anaerolineaceae</taxon>
        <taxon>Thermanaerothrix</taxon>
    </lineage>
</organism>
<evidence type="ECO:0000313" key="2">
    <source>
        <dbReference type="Proteomes" id="UP000050544"/>
    </source>
</evidence>
<dbReference type="Proteomes" id="UP000050544">
    <property type="component" value="Unassembled WGS sequence"/>
</dbReference>
<dbReference type="SUPFAM" id="SSF53474">
    <property type="entry name" value="alpha/beta-Hydrolases"/>
    <property type="match status" value="1"/>
</dbReference>
<keyword evidence="2" id="KW-1185">Reference proteome</keyword>
<evidence type="ECO:0000313" key="1">
    <source>
        <dbReference type="EMBL" id="KPL82281.1"/>
    </source>
</evidence>
<dbReference type="InterPro" id="IPR029058">
    <property type="entry name" value="AB_hydrolase_fold"/>
</dbReference>
<dbReference type="Gene3D" id="3.40.50.1820">
    <property type="entry name" value="alpha/beta hydrolase"/>
    <property type="match status" value="1"/>
</dbReference>